<sequence length="157" mass="17144">MKNIIKLGLAICVLLPVTFGISSSLAQDIEPDELGFIIGQPEDLVPGGGGRVVRIYGDASEPGLYVIRITFPPGAGSRPHYHSTARYITVIKGTWYTSWGPDADIYDPDNMMAVKEGTFIYQPPEGHHYDMAKDEEVTVQIMGVGPVITTQIPQPEQ</sequence>
<gene>
    <name evidence="1" type="ORF">METZ01_LOCUS30378</name>
</gene>
<protein>
    <recommendedName>
        <fullName evidence="2">Cupin type-1 domain-containing protein</fullName>
    </recommendedName>
</protein>
<evidence type="ECO:0000313" key="1">
    <source>
        <dbReference type="EMBL" id="SUZ77524.1"/>
    </source>
</evidence>
<dbReference type="AlphaFoldDB" id="A0A381QF56"/>
<reference evidence="1" key="1">
    <citation type="submission" date="2018-05" db="EMBL/GenBank/DDBJ databases">
        <authorList>
            <person name="Lanie J.A."/>
            <person name="Ng W.-L."/>
            <person name="Kazmierczak K.M."/>
            <person name="Andrzejewski T.M."/>
            <person name="Davidsen T.M."/>
            <person name="Wayne K.J."/>
            <person name="Tettelin H."/>
            <person name="Glass J.I."/>
            <person name="Rusch D."/>
            <person name="Podicherti R."/>
            <person name="Tsui H.-C.T."/>
            <person name="Winkler M.E."/>
        </authorList>
    </citation>
    <scope>NUCLEOTIDE SEQUENCE</scope>
</reference>
<dbReference type="SUPFAM" id="SSF51182">
    <property type="entry name" value="RmlC-like cupins"/>
    <property type="match status" value="1"/>
</dbReference>
<accession>A0A381QF56</accession>
<dbReference type="InterPro" id="IPR014710">
    <property type="entry name" value="RmlC-like_jellyroll"/>
</dbReference>
<name>A0A381QF56_9ZZZZ</name>
<dbReference type="Gene3D" id="2.60.120.10">
    <property type="entry name" value="Jelly Rolls"/>
    <property type="match status" value="1"/>
</dbReference>
<proteinExistence type="predicted"/>
<dbReference type="EMBL" id="UINC01001319">
    <property type="protein sequence ID" value="SUZ77524.1"/>
    <property type="molecule type" value="Genomic_DNA"/>
</dbReference>
<dbReference type="InterPro" id="IPR011051">
    <property type="entry name" value="RmlC_Cupin_sf"/>
</dbReference>
<organism evidence="1">
    <name type="scientific">marine metagenome</name>
    <dbReference type="NCBI Taxonomy" id="408172"/>
    <lineage>
        <taxon>unclassified sequences</taxon>
        <taxon>metagenomes</taxon>
        <taxon>ecological metagenomes</taxon>
    </lineage>
</organism>
<dbReference type="CDD" id="cd06989">
    <property type="entry name" value="cupin_DRT102"/>
    <property type="match status" value="1"/>
</dbReference>
<evidence type="ECO:0008006" key="2">
    <source>
        <dbReference type="Google" id="ProtNLM"/>
    </source>
</evidence>